<dbReference type="EMBL" id="JACLYZ010000006">
    <property type="protein sequence ID" value="MBM6734429.1"/>
    <property type="molecule type" value="Genomic_DNA"/>
</dbReference>
<accession>A0ABS2DYI4</accession>
<dbReference type="Proteomes" id="UP000766986">
    <property type="component" value="Unassembled WGS sequence"/>
</dbReference>
<protein>
    <submittedName>
        <fullName evidence="1">Uncharacterized protein</fullName>
    </submittedName>
</protein>
<keyword evidence="2" id="KW-1185">Reference proteome</keyword>
<evidence type="ECO:0000313" key="1">
    <source>
        <dbReference type="EMBL" id="MBM6734429.1"/>
    </source>
</evidence>
<proteinExistence type="predicted"/>
<gene>
    <name evidence="1" type="ORF">H7U35_04190</name>
</gene>
<sequence length="58" mass="6856">MNRNDELKESLGEELCAYCPWRRGDIDHLPDSVCEGMYCDDALEEFLDDNKEYFDCDE</sequence>
<organism evidence="1 2">
    <name type="scientific">Mediterranea massiliensis</name>
    <dbReference type="NCBI Taxonomy" id="1841865"/>
    <lineage>
        <taxon>Bacteria</taxon>
        <taxon>Pseudomonadati</taxon>
        <taxon>Bacteroidota</taxon>
        <taxon>Bacteroidia</taxon>
        <taxon>Bacteroidales</taxon>
        <taxon>Bacteroidaceae</taxon>
        <taxon>Mediterranea</taxon>
    </lineage>
</organism>
<name>A0ABS2DYI4_9BACT</name>
<comment type="caution">
    <text evidence="1">The sequence shown here is derived from an EMBL/GenBank/DDBJ whole genome shotgun (WGS) entry which is preliminary data.</text>
</comment>
<evidence type="ECO:0000313" key="2">
    <source>
        <dbReference type="Proteomes" id="UP000766986"/>
    </source>
</evidence>
<dbReference type="RefSeq" id="WP_205094860.1">
    <property type="nucleotide sequence ID" value="NZ_JACLYZ010000006.1"/>
</dbReference>
<reference evidence="1 2" key="1">
    <citation type="journal article" date="2021" name="Sci. Rep.">
        <title>The distribution of antibiotic resistance genes in chicken gut microbiota commensals.</title>
        <authorList>
            <person name="Juricova H."/>
            <person name="Matiasovicova J."/>
            <person name="Kubasova T."/>
            <person name="Cejkova D."/>
            <person name="Rychlik I."/>
        </authorList>
    </citation>
    <scope>NUCLEOTIDE SEQUENCE [LARGE SCALE GENOMIC DNA]</scope>
    <source>
        <strain evidence="1 2">An772</strain>
    </source>
</reference>